<protein>
    <submittedName>
        <fullName evidence="2">Metallophosphoesterase</fullName>
    </submittedName>
</protein>
<dbReference type="Proteomes" id="UP001595715">
    <property type="component" value="Unassembled WGS sequence"/>
</dbReference>
<dbReference type="RefSeq" id="WP_377720532.1">
    <property type="nucleotide sequence ID" value="NZ_JBHSAM010000028.1"/>
</dbReference>
<dbReference type="PANTHER" id="PTHR12905">
    <property type="entry name" value="METALLOPHOSPHOESTERASE"/>
    <property type="match status" value="1"/>
</dbReference>
<reference evidence="3" key="1">
    <citation type="journal article" date="2019" name="Int. J. Syst. Evol. Microbiol.">
        <title>The Global Catalogue of Microorganisms (GCM) 10K type strain sequencing project: providing services to taxonomists for standard genome sequencing and annotation.</title>
        <authorList>
            <consortium name="The Broad Institute Genomics Platform"/>
            <consortium name="The Broad Institute Genome Sequencing Center for Infectious Disease"/>
            <person name="Wu L."/>
            <person name="Ma J."/>
        </authorList>
    </citation>
    <scope>NUCLEOTIDE SEQUENCE [LARGE SCALE GENOMIC DNA]</scope>
    <source>
        <strain evidence="3">IBRC-M 10987</strain>
    </source>
</reference>
<comment type="caution">
    <text evidence="2">The sequence shown here is derived from an EMBL/GenBank/DDBJ whole genome shotgun (WGS) entry which is preliminary data.</text>
</comment>
<dbReference type="EMBL" id="JBHSAM010000028">
    <property type="protein sequence ID" value="MFC4101941.1"/>
    <property type="molecule type" value="Genomic_DNA"/>
</dbReference>
<dbReference type="InterPro" id="IPR004843">
    <property type="entry name" value="Calcineurin-like_PHP"/>
</dbReference>
<accession>A0ABV8K7H6</accession>
<dbReference type="Gene3D" id="3.60.21.10">
    <property type="match status" value="1"/>
</dbReference>
<dbReference type="Pfam" id="PF00149">
    <property type="entry name" value="Metallophos"/>
    <property type="match status" value="1"/>
</dbReference>
<name>A0ABV8K7H6_9BACL</name>
<feature type="domain" description="Calcineurin-like phosphoesterase" evidence="1">
    <location>
        <begin position="12"/>
        <end position="167"/>
    </location>
</feature>
<evidence type="ECO:0000313" key="2">
    <source>
        <dbReference type="EMBL" id="MFC4101941.1"/>
    </source>
</evidence>
<dbReference type="InterPro" id="IPR029052">
    <property type="entry name" value="Metallo-depent_PP-like"/>
</dbReference>
<proteinExistence type="predicted"/>
<gene>
    <name evidence="2" type="ORF">ACFOZ8_20015</name>
</gene>
<evidence type="ECO:0000313" key="3">
    <source>
        <dbReference type="Proteomes" id="UP001595715"/>
    </source>
</evidence>
<evidence type="ECO:0000259" key="1">
    <source>
        <dbReference type="Pfam" id="PF00149"/>
    </source>
</evidence>
<dbReference type="SUPFAM" id="SSF56300">
    <property type="entry name" value="Metallo-dependent phosphatases"/>
    <property type="match status" value="1"/>
</dbReference>
<dbReference type="PANTHER" id="PTHR12905:SF0">
    <property type="entry name" value="CALCINEURIN-LIKE PHOSPHOESTERASE DOMAIN-CONTAINING PROTEIN"/>
    <property type="match status" value="1"/>
</dbReference>
<dbReference type="InterPro" id="IPR051693">
    <property type="entry name" value="UPF0046_metallophosphoest"/>
</dbReference>
<organism evidence="2 3">
    <name type="scientific">Paenibacillus xanthanilyticus</name>
    <dbReference type="NCBI Taxonomy" id="1783531"/>
    <lineage>
        <taxon>Bacteria</taxon>
        <taxon>Bacillati</taxon>
        <taxon>Bacillota</taxon>
        <taxon>Bacilli</taxon>
        <taxon>Bacillales</taxon>
        <taxon>Paenibacillaceae</taxon>
        <taxon>Paenibacillus</taxon>
    </lineage>
</organism>
<feature type="non-terminal residue" evidence="2">
    <location>
        <position position="182"/>
    </location>
</feature>
<keyword evidence="3" id="KW-1185">Reference proteome</keyword>
<sequence>MKILIVADEESKYIWDHFDPARFKDVELILSCGDLKASYLSYLVSMIHAPLFYVHGNHDTTYGQMPPEGCDCIEDRLVTFKGLRILGLGGSFRYSPGEHQYKERQMRWRIAKQKPKLWLKGGVDLLVTHAPAYKLGDGEDLCHRGFESFVSFLDQYRPRYMVHGHQHLNYGRNARVRQYKDT</sequence>